<feature type="compositionally biased region" description="Basic and acidic residues" evidence="1">
    <location>
        <begin position="199"/>
        <end position="209"/>
    </location>
</feature>
<keyword evidence="3" id="KW-1185">Reference proteome</keyword>
<sequence>MADSIVYHGRFMAFAMADSIVYHGRFMTYTMADSIVYHGRFKAYTLADSIVYHGRFMAYTMADSIVYHGRFMAYAMADSIVYHGRFMAYTTADSIVYHGRFMAHTMADSIVYHGRFMAYAMADSWVGKSTRTESRVSSIDLFAFQSRCEAVGSAAEPVRASTSGSETAAMRESQLCLTSRVKAQSHYDAGGAPSPGRTGNDRGCTRNNRDGTGNNRDGTVAPPRPIQTPAELQQRPGGAPVNAVKVPVKLRGALSGRCPLLPGLNRDTTGDNRGYADMLPAFTGAQPGHYRGFARASPG</sequence>
<feature type="region of interest" description="Disordered" evidence="1">
    <location>
        <begin position="186"/>
        <end position="240"/>
    </location>
</feature>
<evidence type="ECO:0000313" key="3">
    <source>
        <dbReference type="Proteomes" id="UP000828390"/>
    </source>
</evidence>
<comment type="caution">
    <text evidence="2">The sequence shown here is derived from an EMBL/GenBank/DDBJ whole genome shotgun (WGS) entry which is preliminary data.</text>
</comment>
<evidence type="ECO:0000256" key="1">
    <source>
        <dbReference type="SAM" id="MobiDB-lite"/>
    </source>
</evidence>
<name>A0A9D4IV83_DREPO</name>
<dbReference type="Proteomes" id="UP000828390">
    <property type="component" value="Unassembled WGS sequence"/>
</dbReference>
<reference evidence="2" key="1">
    <citation type="journal article" date="2019" name="bioRxiv">
        <title>The Genome of the Zebra Mussel, Dreissena polymorpha: A Resource for Invasive Species Research.</title>
        <authorList>
            <person name="McCartney M.A."/>
            <person name="Auch B."/>
            <person name="Kono T."/>
            <person name="Mallez S."/>
            <person name="Zhang Y."/>
            <person name="Obille A."/>
            <person name="Becker A."/>
            <person name="Abrahante J.E."/>
            <person name="Garbe J."/>
            <person name="Badalamenti J.P."/>
            <person name="Herman A."/>
            <person name="Mangelson H."/>
            <person name="Liachko I."/>
            <person name="Sullivan S."/>
            <person name="Sone E.D."/>
            <person name="Koren S."/>
            <person name="Silverstein K.A.T."/>
            <person name="Beckman K.B."/>
            <person name="Gohl D.M."/>
        </authorList>
    </citation>
    <scope>NUCLEOTIDE SEQUENCE</scope>
    <source>
        <strain evidence="2">Duluth1</strain>
        <tissue evidence="2">Whole animal</tissue>
    </source>
</reference>
<feature type="compositionally biased region" description="Low complexity" evidence="1">
    <location>
        <begin position="210"/>
        <end position="219"/>
    </location>
</feature>
<reference evidence="2" key="2">
    <citation type="submission" date="2020-11" db="EMBL/GenBank/DDBJ databases">
        <authorList>
            <person name="McCartney M.A."/>
            <person name="Auch B."/>
            <person name="Kono T."/>
            <person name="Mallez S."/>
            <person name="Becker A."/>
            <person name="Gohl D.M."/>
            <person name="Silverstein K.A.T."/>
            <person name="Koren S."/>
            <person name="Bechman K.B."/>
            <person name="Herman A."/>
            <person name="Abrahante J.E."/>
            <person name="Garbe J."/>
        </authorList>
    </citation>
    <scope>NUCLEOTIDE SEQUENCE</scope>
    <source>
        <strain evidence="2">Duluth1</strain>
        <tissue evidence="2">Whole animal</tissue>
    </source>
</reference>
<evidence type="ECO:0000313" key="2">
    <source>
        <dbReference type="EMBL" id="KAH3785977.1"/>
    </source>
</evidence>
<gene>
    <name evidence="2" type="ORF">DPMN_164073</name>
</gene>
<dbReference type="EMBL" id="JAIWYP010000008">
    <property type="protein sequence ID" value="KAH3785977.1"/>
    <property type="molecule type" value="Genomic_DNA"/>
</dbReference>
<dbReference type="AlphaFoldDB" id="A0A9D4IV83"/>
<proteinExistence type="predicted"/>
<protein>
    <submittedName>
        <fullName evidence="2">Uncharacterized protein</fullName>
    </submittedName>
</protein>
<accession>A0A9D4IV83</accession>
<organism evidence="2 3">
    <name type="scientific">Dreissena polymorpha</name>
    <name type="common">Zebra mussel</name>
    <name type="synonym">Mytilus polymorpha</name>
    <dbReference type="NCBI Taxonomy" id="45954"/>
    <lineage>
        <taxon>Eukaryota</taxon>
        <taxon>Metazoa</taxon>
        <taxon>Spiralia</taxon>
        <taxon>Lophotrochozoa</taxon>
        <taxon>Mollusca</taxon>
        <taxon>Bivalvia</taxon>
        <taxon>Autobranchia</taxon>
        <taxon>Heteroconchia</taxon>
        <taxon>Euheterodonta</taxon>
        <taxon>Imparidentia</taxon>
        <taxon>Neoheterodontei</taxon>
        <taxon>Myida</taxon>
        <taxon>Dreissenoidea</taxon>
        <taxon>Dreissenidae</taxon>
        <taxon>Dreissena</taxon>
    </lineage>
</organism>